<dbReference type="SUPFAM" id="SSF56672">
    <property type="entry name" value="DNA/RNA polymerases"/>
    <property type="match status" value="2"/>
</dbReference>
<evidence type="ECO:0000256" key="1">
    <source>
        <dbReference type="ARBA" id="ARBA00022705"/>
    </source>
</evidence>
<dbReference type="AlphaFoldDB" id="E1ZGS2"/>
<evidence type="ECO:0000259" key="2">
    <source>
        <dbReference type="SMART" id="SM00482"/>
    </source>
</evidence>
<dbReference type="STRING" id="554065.E1ZGS2"/>
<dbReference type="RefSeq" id="XP_005846906.1">
    <property type="nucleotide sequence ID" value="XM_005846844.1"/>
</dbReference>
<dbReference type="eggNOG" id="KOG0950">
    <property type="taxonomic scope" value="Eukaryota"/>
</dbReference>
<evidence type="ECO:0000313" key="3">
    <source>
        <dbReference type="EMBL" id="EFN54804.1"/>
    </source>
</evidence>
<reference evidence="3 4" key="1">
    <citation type="journal article" date="2010" name="Plant Cell">
        <title>The Chlorella variabilis NC64A genome reveals adaptation to photosymbiosis, coevolution with viruses, and cryptic sex.</title>
        <authorList>
            <person name="Blanc G."/>
            <person name="Duncan G."/>
            <person name="Agarkova I."/>
            <person name="Borodovsky M."/>
            <person name="Gurnon J."/>
            <person name="Kuo A."/>
            <person name="Lindquist E."/>
            <person name="Lucas S."/>
            <person name="Pangilinan J."/>
            <person name="Polle J."/>
            <person name="Salamov A."/>
            <person name="Terry A."/>
            <person name="Yamada T."/>
            <person name="Dunigan D.D."/>
            <person name="Grigoriev I.V."/>
            <person name="Claverie J.M."/>
            <person name="Van Etten J.L."/>
        </authorList>
    </citation>
    <scope>NUCLEOTIDE SEQUENCE [LARGE SCALE GENOMIC DNA]</scope>
    <source>
        <strain evidence="3 4">NC64A</strain>
    </source>
</reference>
<feature type="domain" description="DNA-directed DNA polymerase family A palm" evidence="2">
    <location>
        <begin position="254"/>
        <end position="429"/>
    </location>
</feature>
<dbReference type="GO" id="GO:0006302">
    <property type="term" value="P:double-strand break repair"/>
    <property type="evidence" value="ECO:0007669"/>
    <property type="project" value="TreeGrafter"/>
</dbReference>
<dbReference type="Pfam" id="PF00476">
    <property type="entry name" value="DNA_pol_A"/>
    <property type="match status" value="1"/>
</dbReference>
<dbReference type="InterPro" id="IPR043502">
    <property type="entry name" value="DNA/RNA_pol_sf"/>
</dbReference>
<dbReference type="InParanoid" id="E1ZGS2"/>
<protein>
    <recommendedName>
        <fullName evidence="2">DNA-directed DNA polymerase family A palm domain-containing protein</fullName>
    </recommendedName>
</protein>
<dbReference type="PANTHER" id="PTHR10133">
    <property type="entry name" value="DNA POLYMERASE I"/>
    <property type="match status" value="1"/>
</dbReference>
<dbReference type="OMA" id="YCTIELF"/>
<gene>
    <name evidence="3" type="ORF">CHLNCDRAFT_134785</name>
</gene>
<keyword evidence="1" id="KW-0235">DNA replication</keyword>
<dbReference type="PRINTS" id="PR00868">
    <property type="entry name" value="DNAPOLI"/>
</dbReference>
<dbReference type="GO" id="GO:0006261">
    <property type="term" value="P:DNA-templated DNA replication"/>
    <property type="evidence" value="ECO:0007669"/>
    <property type="project" value="InterPro"/>
</dbReference>
<accession>E1ZGS2</accession>
<dbReference type="PANTHER" id="PTHR10133:SF27">
    <property type="entry name" value="DNA POLYMERASE NU"/>
    <property type="match status" value="1"/>
</dbReference>
<dbReference type="Proteomes" id="UP000008141">
    <property type="component" value="Unassembled WGS sequence"/>
</dbReference>
<organism evidence="4">
    <name type="scientific">Chlorella variabilis</name>
    <name type="common">Green alga</name>
    <dbReference type="NCBI Taxonomy" id="554065"/>
    <lineage>
        <taxon>Eukaryota</taxon>
        <taxon>Viridiplantae</taxon>
        <taxon>Chlorophyta</taxon>
        <taxon>core chlorophytes</taxon>
        <taxon>Trebouxiophyceae</taxon>
        <taxon>Chlorellales</taxon>
        <taxon>Chlorellaceae</taxon>
        <taxon>Chlorella clade</taxon>
        <taxon>Chlorella</taxon>
    </lineage>
</organism>
<dbReference type="SMART" id="SM00482">
    <property type="entry name" value="POLAc"/>
    <property type="match status" value="1"/>
</dbReference>
<keyword evidence="4" id="KW-1185">Reference proteome</keyword>
<sequence length="471" mass="51856">MAAKDGPQLAELVHRSLPFTIHGAGIQLGCMWDVYCRAWLPFGALLTDMEAVGMAVDRSHLAAAQQQAQADQQRAQDRFRRWAARKVGDAQHMNVGSGAQVQTLLFAGAENRDKDKGKDPLPLERVFKIPNAMGLMGEKDKRPKKMWDIRLHSVWGQGTKSPLTPEVFTPAGEDEGPAAPPAAACVPACSTPVLKGLAGKAGKARKKLAELGLEEEAEDLSVLRGIGEDGGDATDDEAAALSLDDGELPWPVEQEEIEQESGEKRRCLLEWEGEGSPPLPLLKDLFASERRKAKVLNFSIAYGKTAHGLSKDWKVSLEEAKDTVDRWYADRPEIRKWQDEQRRQAQQRGYVTTILGRRRQLPDAALSRNRAAQSHALRAAINTPIQGSAADIATAAMLRINEDEALQSMGWRLLLQVHDEVILEGPRETAELARERVVACMRSPFTGLGPKPLLVDLVVDAKHADTWYEAK</sequence>
<dbReference type="OrthoDB" id="275278at2759"/>
<dbReference type="InterPro" id="IPR002298">
    <property type="entry name" value="DNA_polymerase_A"/>
</dbReference>
<name>E1ZGS2_CHLVA</name>
<dbReference type="EMBL" id="GL433846">
    <property type="protein sequence ID" value="EFN54804.1"/>
    <property type="molecule type" value="Genomic_DNA"/>
</dbReference>
<dbReference type="GeneID" id="17354243"/>
<dbReference type="FunCoup" id="E1ZGS2">
    <property type="interactions" value="255"/>
</dbReference>
<proteinExistence type="predicted"/>
<dbReference type="KEGG" id="cvr:CHLNCDRAFT_134785"/>
<dbReference type="GO" id="GO:0003887">
    <property type="term" value="F:DNA-directed DNA polymerase activity"/>
    <property type="evidence" value="ECO:0007669"/>
    <property type="project" value="InterPro"/>
</dbReference>
<evidence type="ECO:0000313" key="4">
    <source>
        <dbReference type="Proteomes" id="UP000008141"/>
    </source>
</evidence>
<dbReference type="InterPro" id="IPR001098">
    <property type="entry name" value="DNA-dir_DNA_pol_A_palm_dom"/>
</dbReference>
<dbReference type="Gene3D" id="3.30.70.370">
    <property type="match status" value="1"/>
</dbReference>
<dbReference type="Gene3D" id="1.10.150.20">
    <property type="entry name" value="5' to 3' exonuclease, C-terminal subdomain"/>
    <property type="match status" value="1"/>
</dbReference>
<dbReference type="GO" id="GO:0003677">
    <property type="term" value="F:DNA binding"/>
    <property type="evidence" value="ECO:0007669"/>
    <property type="project" value="InterPro"/>
</dbReference>